<sequence length="27" mass="3406">MRRRQRLLPSRRAPQFRASRSLTRRRP</sequence>
<dbReference type="EMBL" id="CVQH01025503">
    <property type="protein sequence ID" value="CRK38405.1"/>
    <property type="molecule type" value="Genomic_DNA"/>
</dbReference>
<protein>
    <submittedName>
        <fullName evidence="2">Uncharacterized protein</fullName>
    </submittedName>
</protein>
<accession>A0A0G4MWN0</accession>
<evidence type="ECO:0000313" key="3">
    <source>
        <dbReference type="Proteomes" id="UP000044602"/>
    </source>
</evidence>
<dbReference type="Proteomes" id="UP000044602">
    <property type="component" value="Unassembled WGS sequence"/>
</dbReference>
<evidence type="ECO:0000256" key="1">
    <source>
        <dbReference type="SAM" id="MobiDB-lite"/>
    </source>
</evidence>
<keyword evidence="3" id="KW-1185">Reference proteome</keyword>
<organism evidence="2 3">
    <name type="scientific">Verticillium longisporum</name>
    <name type="common">Verticillium dahliae var. longisporum</name>
    <dbReference type="NCBI Taxonomy" id="100787"/>
    <lineage>
        <taxon>Eukaryota</taxon>
        <taxon>Fungi</taxon>
        <taxon>Dikarya</taxon>
        <taxon>Ascomycota</taxon>
        <taxon>Pezizomycotina</taxon>
        <taxon>Sordariomycetes</taxon>
        <taxon>Hypocreomycetidae</taxon>
        <taxon>Glomerellales</taxon>
        <taxon>Plectosphaerellaceae</taxon>
        <taxon>Verticillium</taxon>
    </lineage>
</organism>
<evidence type="ECO:0000313" key="2">
    <source>
        <dbReference type="EMBL" id="CRK38405.1"/>
    </source>
</evidence>
<name>A0A0G4MWN0_VERLO</name>
<feature type="region of interest" description="Disordered" evidence="1">
    <location>
        <begin position="1"/>
        <end position="27"/>
    </location>
</feature>
<reference evidence="2 3" key="1">
    <citation type="submission" date="2015-05" db="EMBL/GenBank/DDBJ databases">
        <authorList>
            <person name="Wang D.B."/>
            <person name="Wang M."/>
        </authorList>
    </citation>
    <scope>NUCLEOTIDE SEQUENCE [LARGE SCALE GENOMIC DNA]</scope>
    <source>
        <strain evidence="2">VL1</strain>
    </source>
</reference>
<gene>
    <name evidence="2" type="ORF">BN1708_020525</name>
</gene>
<dbReference type="AlphaFoldDB" id="A0A0G4MWN0"/>
<proteinExistence type="predicted"/>